<proteinExistence type="predicted"/>
<dbReference type="GeneID" id="55006932"/>
<evidence type="ECO:0000313" key="2">
    <source>
        <dbReference type="Proteomes" id="UP000274668"/>
    </source>
</evidence>
<dbReference type="EMBL" id="MH834595">
    <property type="protein sequence ID" value="AYN56833.1"/>
    <property type="molecule type" value="Genomic_DNA"/>
</dbReference>
<gene>
    <name evidence="1" type="primary">17</name>
    <name evidence="1" type="ORF">PBI_ANDREW_17</name>
</gene>
<protein>
    <submittedName>
        <fullName evidence="1">Minor tail protein</fullName>
    </submittedName>
</protein>
<dbReference type="Proteomes" id="UP000274668">
    <property type="component" value="Segment"/>
</dbReference>
<organism evidence="1 2">
    <name type="scientific">Arthrobacter phage Andrew</name>
    <dbReference type="NCBI Taxonomy" id="2419946"/>
    <lineage>
        <taxon>Viruses</taxon>
        <taxon>Duplodnaviria</taxon>
        <taxon>Heunggongvirae</taxon>
        <taxon>Uroviricota</taxon>
        <taxon>Caudoviricetes</taxon>
        <taxon>Andrewvirus</taxon>
        <taxon>Andrewvirus andrew</taxon>
    </lineage>
</organism>
<dbReference type="KEGG" id="vg:55006932"/>
<accession>A0A3G2KCY9</accession>
<keyword evidence="2" id="KW-1185">Reference proteome</keyword>
<reference evidence="1 2" key="1">
    <citation type="submission" date="2018-09" db="EMBL/GenBank/DDBJ databases">
        <authorList>
            <person name="Rimple P.A."/>
            <person name="Stoner T.H."/>
            <person name="Garlena R.A."/>
            <person name="Russell D.A."/>
            <person name="Pope W.H."/>
            <person name="Jacobs-Sera D."/>
            <person name="Hatfull G.F."/>
        </authorList>
    </citation>
    <scope>NUCLEOTIDE SEQUENCE [LARGE SCALE GENOMIC DNA]</scope>
</reference>
<evidence type="ECO:0000313" key="1">
    <source>
        <dbReference type="EMBL" id="AYN56833.1"/>
    </source>
</evidence>
<sequence length="283" mass="29574">MVAIAAAARTDGPWVDVTVTGLAAGTAVLTLWRSTADGDRVPVRGGRNLEAVDSALLIDYEAPLGRAITYEVEVLSGPDTGAVVAPASAMVASSCGYVHDPLDPSVVVPVWATRAPSGQPVLVGSAWADLTRAADVSVHNVIGSSLPVAIGGQRRAPSGLDLSMLTDAETQNTLLRNMVQGAAVLVVRGLPGWLGQAWPAVAYVSLPEVVESPMKSGRPMGAGVGSFLTQWTMKGQVVRQTTARVLIALFTYQDVEDFFSTYDQKQISAGSGTYLDDQKNPLG</sequence>
<dbReference type="RefSeq" id="YP_009815703.1">
    <property type="nucleotide sequence ID" value="NC_048098.1"/>
</dbReference>
<name>A0A3G2KCY9_9CAUD</name>